<dbReference type="PROSITE" id="PS51083">
    <property type="entry name" value="ZF_HIT"/>
    <property type="match status" value="1"/>
</dbReference>
<dbReference type="GO" id="GO:0008270">
    <property type="term" value="F:zinc ion binding"/>
    <property type="evidence" value="ECO:0007669"/>
    <property type="project" value="UniProtKB-UniRule"/>
</dbReference>
<gene>
    <name evidence="4" type="ORF">SASPL_136681</name>
</gene>
<accession>A0A8X8X2F6</accession>
<dbReference type="Proteomes" id="UP000298416">
    <property type="component" value="Unassembled WGS sequence"/>
</dbReference>
<dbReference type="PANTHER" id="PTHR15555">
    <property type="entry name" value="ZINC FINGER HIT DOMAIN CONTAINING PROTEIN 2 PROTEIN FON -RELATED"/>
    <property type="match status" value="1"/>
</dbReference>
<name>A0A8X8X2F6_SALSN</name>
<feature type="region of interest" description="Disordered" evidence="2">
    <location>
        <begin position="182"/>
        <end position="211"/>
    </location>
</feature>
<dbReference type="OrthoDB" id="18412at2759"/>
<dbReference type="InterPro" id="IPR007009">
    <property type="entry name" value="Shq1_C"/>
</dbReference>
<dbReference type="InterPro" id="IPR039646">
    <property type="entry name" value="ZNHIT2"/>
</dbReference>
<organism evidence="4">
    <name type="scientific">Salvia splendens</name>
    <name type="common">Scarlet sage</name>
    <dbReference type="NCBI Taxonomy" id="180675"/>
    <lineage>
        <taxon>Eukaryota</taxon>
        <taxon>Viridiplantae</taxon>
        <taxon>Streptophyta</taxon>
        <taxon>Embryophyta</taxon>
        <taxon>Tracheophyta</taxon>
        <taxon>Spermatophyta</taxon>
        <taxon>Magnoliopsida</taxon>
        <taxon>eudicotyledons</taxon>
        <taxon>Gunneridae</taxon>
        <taxon>Pentapetalae</taxon>
        <taxon>asterids</taxon>
        <taxon>lamiids</taxon>
        <taxon>Lamiales</taxon>
        <taxon>Lamiaceae</taxon>
        <taxon>Nepetoideae</taxon>
        <taxon>Mentheae</taxon>
        <taxon>Salviinae</taxon>
        <taxon>Salvia</taxon>
        <taxon>Salvia subgen. Calosphace</taxon>
        <taxon>core Calosphace</taxon>
    </lineage>
</organism>
<keyword evidence="1" id="KW-0479">Metal-binding</keyword>
<dbReference type="Pfam" id="PF04925">
    <property type="entry name" value="SHQ1"/>
    <property type="match status" value="1"/>
</dbReference>
<dbReference type="PANTHER" id="PTHR15555:SF0">
    <property type="entry name" value="ZINC FINGER HIT DOMAIN-CONTAINING PROTEIN 2"/>
    <property type="match status" value="1"/>
</dbReference>
<dbReference type="InterPro" id="IPR007529">
    <property type="entry name" value="Znf_HIT"/>
</dbReference>
<comment type="caution">
    <text evidence="4">The sequence shown here is derived from an EMBL/GenBank/DDBJ whole genome shotgun (WGS) entry which is preliminary data.</text>
</comment>
<dbReference type="Pfam" id="PF04438">
    <property type="entry name" value="zf-HIT"/>
    <property type="match status" value="1"/>
</dbReference>
<feature type="domain" description="HIT-type" evidence="3">
    <location>
        <begin position="26"/>
        <end position="58"/>
    </location>
</feature>
<sequence>MSSDAVVTSEATSGSSNFSSNSRIICRVCEKQFSQYTCPRCNIRYCSLPCYKSHSLHCTESFMRENVMGGLQQMKPDEESKARMLDILKRLHEEEETDGFHEEELNPPSLSEETIQKILSGGTPSLNDLSLDERKHFERAIASGELSKLIEPWEPWWSRPSAQYISLSSNGTQLVQPIMKDESGEHDNDEGSNELEEFPPGPETPLPSVSKLTASEPSPLLAIHLIDIIYSYCFTLRLYNGDWKADPLESATVVLSVSSVLDQSKQPETVSEVLSHCLEKTCSTAYKHMGGLQFGLRLIDDVIHLLHLGRNALICLLCDMQRLIQAAERELKSEKLLKTRKAELKAKLKSADRKIYFITCWVNEQPSEAWTSLAALLNTEKSSAMEYAQSKRSAPRMEEITERGGRPFIKEII</sequence>
<dbReference type="CDD" id="cd23024">
    <property type="entry name" value="zf-HIT_ZNHIT2-3"/>
    <property type="match status" value="1"/>
</dbReference>
<reference evidence="4" key="2">
    <citation type="submission" date="2020-08" db="EMBL/GenBank/DDBJ databases">
        <title>Plant Genome Project.</title>
        <authorList>
            <person name="Zhang R.-G."/>
        </authorList>
    </citation>
    <scope>NUCLEOTIDE SEQUENCE</scope>
    <source>
        <strain evidence="4">Huo1</strain>
        <tissue evidence="4">Leaf</tissue>
    </source>
</reference>
<evidence type="ECO:0000313" key="4">
    <source>
        <dbReference type="EMBL" id="KAG6404433.1"/>
    </source>
</evidence>
<reference evidence="4" key="1">
    <citation type="submission" date="2018-01" db="EMBL/GenBank/DDBJ databases">
        <authorList>
            <person name="Mao J.F."/>
        </authorList>
    </citation>
    <scope>NUCLEOTIDE SEQUENCE</scope>
    <source>
        <strain evidence="4">Huo1</strain>
        <tissue evidence="4">Leaf</tissue>
    </source>
</reference>
<evidence type="ECO:0000256" key="2">
    <source>
        <dbReference type="SAM" id="MobiDB-lite"/>
    </source>
</evidence>
<dbReference type="EMBL" id="PNBA02000013">
    <property type="protein sequence ID" value="KAG6404433.1"/>
    <property type="molecule type" value="Genomic_DNA"/>
</dbReference>
<keyword evidence="1" id="KW-0862">Zinc</keyword>
<dbReference type="AlphaFoldDB" id="A0A8X8X2F6"/>
<protein>
    <recommendedName>
        <fullName evidence="3">HIT-type domain-containing protein</fullName>
    </recommendedName>
</protein>
<evidence type="ECO:0000313" key="5">
    <source>
        <dbReference type="Proteomes" id="UP000298416"/>
    </source>
</evidence>
<keyword evidence="1" id="KW-0863">Zinc-finger</keyword>
<proteinExistence type="predicted"/>
<keyword evidence="5" id="KW-1185">Reference proteome</keyword>
<feature type="compositionally biased region" description="Acidic residues" evidence="2">
    <location>
        <begin position="187"/>
        <end position="197"/>
    </location>
</feature>
<evidence type="ECO:0000259" key="3">
    <source>
        <dbReference type="PROSITE" id="PS51083"/>
    </source>
</evidence>
<evidence type="ECO:0000256" key="1">
    <source>
        <dbReference type="PROSITE-ProRule" id="PRU00453"/>
    </source>
</evidence>